<dbReference type="InterPro" id="IPR024500">
    <property type="entry name" value="DUF3074"/>
</dbReference>
<evidence type="ECO:0000313" key="3">
    <source>
        <dbReference type="Proteomes" id="UP000078240"/>
    </source>
</evidence>
<dbReference type="Pfam" id="PF11274">
    <property type="entry name" value="DUF3074"/>
    <property type="match status" value="1"/>
</dbReference>
<evidence type="ECO:0000259" key="1">
    <source>
        <dbReference type="Pfam" id="PF11274"/>
    </source>
</evidence>
<dbReference type="PANTHER" id="PTHR40370">
    <property type="entry name" value="EXPRESSED PROTEIN"/>
    <property type="match status" value="1"/>
</dbReference>
<organism evidence="2 3">
    <name type="scientific">Purpureocillium lilacinum</name>
    <name type="common">Paecilomyces lilacinus</name>
    <dbReference type="NCBI Taxonomy" id="33203"/>
    <lineage>
        <taxon>Eukaryota</taxon>
        <taxon>Fungi</taxon>
        <taxon>Dikarya</taxon>
        <taxon>Ascomycota</taxon>
        <taxon>Pezizomycotina</taxon>
        <taxon>Sordariomycetes</taxon>
        <taxon>Hypocreomycetidae</taxon>
        <taxon>Hypocreales</taxon>
        <taxon>Ophiocordycipitaceae</taxon>
        <taxon>Purpureocillium</taxon>
    </lineage>
</organism>
<name>A0A179GX47_PURLI</name>
<gene>
    <name evidence="2" type="ORF">VFPBJ_04457</name>
</gene>
<feature type="domain" description="DUF3074" evidence="1">
    <location>
        <begin position="114"/>
        <end position="309"/>
    </location>
</feature>
<reference evidence="2 3" key="1">
    <citation type="submission" date="2016-01" db="EMBL/GenBank/DDBJ databases">
        <title>Biosynthesis of antibiotic leucinostatins and their inhibition on Phytophthora in bio-control Purpureocillium lilacinum.</title>
        <authorList>
            <person name="Wang G."/>
            <person name="Liu Z."/>
            <person name="Lin R."/>
            <person name="Li E."/>
            <person name="Mao Z."/>
            <person name="Ling J."/>
            <person name="Yin W."/>
            <person name="Xie B."/>
        </authorList>
    </citation>
    <scope>NUCLEOTIDE SEQUENCE [LARGE SCALE GENOMIC DNA]</scope>
    <source>
        <strain evidence="2">PLBJ-1</strain>
    </source>
</reference>
<protein>
    <submittedName>
        <fullName evidence="2">START-like domain-containingprotein</fullName>
    </submittedName>
</protein>
<dbReference type="AlphaFoldDB" id="A0A179GX47"/>
<dbReference type="EMBL" id="LSBH01000003">
    <property type="protein sequence ID" value="OAQ81873.1"/>
    <property type="molecule type" value="Genomic_DNA"/>
</dbReference>
<accession>A0A179GX47</accession>
<sequence>MGEEYGPLVRLWGIQPSQLPSTSAGPEELTPFLTAILREALPFIAFLPSTSTTSQSTASTNSPWKTHGVKTYPGSTSPVHLFERVVLAAELAAVARAHNPPGVSPDKIRGPETWVARRSVHDDAAARGTASWAEWRRCFKEGHAEAERDFTPTVLSTRVRRAWDCAGVRVRLGEDTWADWTLKVEESTHKLPAPLRNRLFPVVQATAAVEGRREFLVVQMATTADYTGAGAGEGEGGQSGTVLGAYTSVERVREVPGTGAGTGDGGDVAAIEWVMGTVSDARGVLPAWMQKMAVPGQVAKDVDMFLSWIADERTKGKKNTVEGDGGRQGDAA</sequence>
<dbReference type="Proteomes" id="UP000078240">
    <property type="component" value="Unassembled WGS sequence"/>
</dbReference>
<evidence type="ECO:0000313" key="2">
    <source>
        <dbReference type="EMBL" id="OAQ81873.1"/>
    </source>
</evidence>
<comment type="caution">
    <text evidence="2">The sequence shown here is derived from an EMBL/GenBank/DDBJ whole genome shotgun (WGS) entry which is preliminary data.</text>
</comment>
<proteinExistence type="predicted"/>
<dbReference type="PANTHER" id="PTHR40370:SF1">
    <property type="entry name" value="DUF3074 DOMAIN-CONTAINING PROTEIN"/>
    <property type="match status" value="1"/>
</dbReference>